<dbReference type="Pfam" id="PF00483">
    <property type="entry name" value="NTP_transferase"/>
    <property type="match status" value="1"/>
</dbReference>
<keyword evidence="6 10" id="KW-0548">Nucleotidyltransferase</keyword>
<evidence type="ECO:0000256" key="5">
    <source>
        <dbReference type="ARBA" id="ARBA00022679"/>
    </source>
</evidence>
<dbReference type="EMBL" id="JAGINS010000002">
    <property type="protein sequence ID" value="MBP2363653.1"/>
    <property type="molecule type" value="Genomic_DNA"/>
</dbReference>
<dbReference type="CDD" id="cd02538">
    <property type="entry name" value="G1P_TT_short"/>
    <property type="match status" value="1"/>
</dbReference>
<sequence>MRGIILAGGTGSRLWPVTQVMSKQLMPVFDKPMIYYPLSTLVLAGVRDILVITMPSERDSFERLLGDGSQLGLQIQYATQPSPGGIAQAFLIGADFIGDEPVALILGDNIFHGVGLGEQLKAHSSPQGGHIFAYPVANPSAFGVLDFDREGHVLSIEEKPAHPKSRYVVPGLYFYDNRVVEIAGSLLPSARGELEITEVNQAYLRRGELAVTVLDRGTAWLDTGTFASMVQASEFVRVIEERQGLKIGCVEEAAWRNGLIGDDHLRELAQPLLPSGYGTYLTGLLDAAAEDIQQPAPTPATASPAPATASASSAPVPDPASDPVPVSAPASDPVPVSVSGPVSSALASEGPRQPAPATDEETRHPTPAGHSRQPTPPHTSPQPTPAKESRQPTPAEQTRRPVPVGAGATG</sequence>
<dbReference type="EC" id="2.7.7.24" evidence="3 10"/>
<reference evidence="13 14" key="1">
    <citation type="submission" date="2021-03" db="EMBL/GenBank/DDBJ databases">
        <title>Sequencing the genomes of 1000 actinobacteria strains.</title>
        <authorList>
            <person name="Klenk H.-P."/>
        </authorList>
    </citation>
    <scope>NUCLEOTIDE SEQUENCE [LARGE SCALE GENOMIC DNA]</scope>
    <source>
        <strain evidence="13 14">DSM 40843</strain>
    </source>
</reference>
<protein>
    <recommendedName>
        <fullName evidence="4 10">Glucose-1-phosphate thymidylyltransferase</fullName>
        <ecNumber evidence="3 10">2.7.7.24</ecNumber>
    </recommendedName>
</protein>
<proteinExistence type="inferred from homology"/>
<keyword evidence="5 10" id="KW-0808">Transferase</keyword>
<comment type="catalytic activity">
    <reaction evidence="9 10">
        <text>dTTP + alpha-D-glucose 1-phosphate + H(+) = dTDP-alpha-D-glucose + diphosphate</text>
        <dbReference type="Rhea" id="RHEA:15225"/>
        <dbReference type="ChEBI" id="CHEBI:15378"/>
        <dbReference type="ChEBI" id="CHEBI:33019"/>
        <dbReference type="ChEBI" id="CHEBI:37568"/>
        <dbReference type="ChEBI" id="CHEBI:57477"/>
        <dbReference type="ChEBI" id="CHEBI:58601"/>
        <dbReference type="EC" id="2.7.7.24"/>
    </reaction>
</comment>
<evidence type="ECO:0000313" key="13">
    <source>
        <dbReference type="EMBL" id="MBP2363653.1"/>
    </source>
</evidence>
<dbReference type="Gene3D" id="3.90.550.10">
    <property type="entry name" value="Spore Coat Polysaccharide Biosynthesis Protein SpsA, Chain A"/>
    <property type="match status" value="1"/>
</dbReference>
<feature type="region of interest" description="Disordered" evidence="11">
    <location>
        <begin position="295"/>
        <end position="410"/>
    </location>
</feature>
<dbReference type="GO" id="GO:0008879">
    <property type="term" value="F:glucose-1-phosphate thymidylyltransferase activity"/>
    <property type="evidence" value="ECO:0007669"/>
    <property type="project" value="UniProtKB-EC"/>
</dbReference>
<comment type="similarity">
    <text evidence="2 10">Belongs to the glucose-1-phosphate thymidylyltransferase family.</text>
</comment>
<accession>A0ABS4VIS1</accession>
<comment type="function">
    <text evidence="10">Catalyzes the formation of dTDP-glucose, from dTTP and glucose 1-phosphate, as well as its pyrophosphorolysis.</text>
</comment>
<dbReference type="PANTHER" id="PTHR43532">
    <property type="entry name" value="GLUCOSE-1-PHOSPHATE THYMIDYLYLTRANSFERASE"/>
    <property type="match status" value="1"/>
</dbReference>
<evidence type="ECO:0000256" key="1">
    <source>
        <dbReference type="ARBA" id="ARBA00001946"/>
    </source>
</evidence>
<evidence type="ECO:0000256" key="4">
    <source>
        <dbReference type="ARBA" id="ARBA00017654"/>
    </source>
</evidence>
<organism evidence="13 14">
    <name type="scientific">Streptomyces clavifer</name>
    <dbReference type="NCBI Taxonomy" id="68188"/>
    <lineage>
        <taxon>Bacteria</taxon>
        <taxon>Bacillati</taxon>
        <taxon>Actinomycetota</taxon>
        <taxon>Actinomycetes</taxon>
        <taxon>Kitasatosporales</taxon>
        <taxon>Streptomycetaceae</taxon>
        <taxon>Streptomyces</taxon>
    </lineage>
</organism>
<evidence type="ECO:0000256" key="3">
    <source>
        <dbReference type="ARBA" id="ARBA00012461"/>
    </source>
</evidence>
<evidence type="ECO:0000256" key="6">
    <source>
        <dbReference type="ARBA" id="ARBA00022695"/>
    </source>
</evidence>
<gene>
    <name evidence="13" type="ORF">JOF59_006145</name>
</gene>
<feature type="compositionally biased region" description="Pro residues" evidence="11">
    <location>
        <begin position="374"/>
        <end position="384"/>
    </location>
</feature>
<evidence type="ECO:0000256" key="7">
    <source>
        <dbReference type="ARBA" id="ARBA00022723"/>
    </source>
</evidence>
<dbReference type="SUPFAM" id="SSF53448">
    <property type="entry name" value="Nucleotide-diphospho-sugar transferases"/>
    <property type="match status" value="1"/>
</dbReference>
<keyword evidence="7 10" id="KW-0479">Metal-binding</keyword>
<feature type="compositionally biased region" description="Low complexity" evidence="11">
    <location>
        <begin position="323"/>
        <end position="348"/>
    </location>
</feature>
<name>A0ABS4VIS1_9ACTN</name>
<comment type="cofactor">
    <cofactor evidence="1">
        <name>Mg(2+)</name>
        <dbReference type="ChEBI" id="CHEBI:18420"/>
    </cofactor>
</comment>
<comment type="caution">
    <text evidence="13">The sequence shown here is derived from an EMBL/GenBank/DDBJ whole genome shotgun (WGS) entry which is preliminary data.</text>
</comment>
<keyword evidence="8 10" id="KW-0460">Magnesium</keyword>
<dbReference type="InterPro" id="IPR005907">
    <property type="entry name" value="G1P_thy_trans_s"/>
</dbReference>
<dbReference type="InterPro" id="IPR005835">
    <property type="entry name" value="NTP_transferase_dom"/>
</dbReference>
<evidence type="ECO:0000256" key="11">
    <source>
        <dbReference type="SAM" id="MobiDB-lite"/>
    </source>
</evidence>
<dbReference type="PANTHER" id="PTHR43532:SF1">
    <property type="entry name" value="GLUCOSE-1-PHOSPHATE THYMIDYLYLTRANSFERASE 1"/>
    <property type="match status" value="1"/>
</dbReference>
<dbReference type="NCBIfam" id="TIGR01207">
    <property type="entry name" value="rmlA"/>
    <property type="match status" value="1"/>
</dbReference>
<evidence type="ECO:0000313" key="14">
    <source>
        <dbReference type="Proteomes" id="UP001519311"/>
    </source>
</evidence>
<feature type="domain" description="Nucleotidyl transferase" evidence="12">
    <location>
        <begin position="3"/>
        <end position="236"/>
    </location>
</feature>
<evidence type="ECO:0000256" key="8">
    <source>
        <dbReference type="ARBA" id="ARBA00022842"/>
    </source>
</evidence>
<evidence type="ECO:0000259" key="12">
    <source>
        <dbReference type="Pfam" id="PF00483"/>
    </source>
</evidence>
<keyword evidence="14" id="KW-1185">Reference proteome</keyword>
<feature type="compositionally biased region" description="Low complexity" evidence="11">
    <location>
        <begin position="299"/>
        <end position="315"/>
    </location>
</feature>
<dbReference type="Proteomes" id="UP001519311">
    <property type="component" value="Unassembled WGS sequence"/>
</dbReference>
<evidence type="ECO:0000256" key="10">
    <source>
        <dbReference type="RuleBase" id="RU003706"/>
    </source>
</evidence>
<evidence type="ECO:0000256" key="9">
    <source>
        <dbReference type="ARBA" id="ARBA00049336"/>
    </source>
</evidence>
<evidence type="ECO:0000256" key="2">
    <source>
        <dbReference type="ARBA" id="ARBA00010480"/>
    </source>
</evidence>
<dbReference type="InterPro" id="IPR029044">
    <property type="entry name" value="Nucleotide-diphossugar_trans"/>
</dbReference>